<feature type="domain" description="TPM" evidence="3">
    <location>
        <begin position="37"/>
        <end position="159"/>
    </location>
</feature>
<keyword evidence="1" id="KW-0812">Transmembrane</keyword>
<feature type="chain" id="PRO_5020631211" evidence="2">
    <location>
        <begin position="25"/>
        <end position="258"/>
    </location>
</feature>
<sequence>MSRMIRVAGGLLLMLVCITRLASAESVQSLPKPTDYVSDLAHVMSPEAIRRLDLLCGQVDHEAHAQIAVVTINTTDGEPIQQYAVDLYQAWGIGGKKTDRGVLFIVAVKDRKRFISTGYGLEGVLPDAKLGQIGRQMVPALRSNDFDYAFTIGVGQVAQAIADDAGLKLTALTPTQRQQQAHIGIGQLLIFGIIITLVLIFLIRTGGSGLIGFLLGMFLGGGGRGGDGWGGGGGDGGGSGFGGFGGGSTGGGGAGGDW</sequence>
<dbReference type="PANTHER" id="PTHR30373">
    <property type="entry name" value="UPF0603 PROTEIN YGCG"/>
    <property type="match status" value="1"/>
</dbReference>
<dbReference type="PANTHER" id="PTHR30373:SF2">
    <property type="entry name" value="UPF0603 PROTEIN YGCG"/>
    <property type="match status" value="1"/>
</dbReference>
<gene>
    <name evidence="4" type="ORF">ESZ00_00645</name>
</gene>
<evidence type="ECO:0000256" key="1">
    <source>
        <dbReference type="SAM" id="Phobius"/>
    </source>
</evidence>
<organism evidence="4 5">
    <name type="scientific">Silvibacterium dinghuense</name>
    <dbReference type="NCBI Taxonomy" id="1560006"/>
    <lineage>
        <taxon>Bacteria</taxon>
        <taxon>Pseudomonadati</taxon>
        <taxon>Acidobacteriota</taxon>
        <taxon>Terriglobia</taxon>
        <taxon>Terriglobales</taxon>
        <taxon>Acidobacteriaceae</taxon>
        <taxon>Silvibacterium</taxon>
    </lineage>
</organism>
<keyword evidence="2" id="KW-0732">Signal</keyword>
<evidence type="ECO:0000313" key="4">
    <source>
        <dbReference type="EMBL" id="RXS96500.1"/>
    </source>
</evidence>
<protein>
    <submittedName>
        <fullName evidence="4">TPM domain-containing protein</fullName>
    </submittedName>
</protein>
<dbReference type="AlphaFoldDB" id="A0A4Q1SH59"/>
<evidence type="ECO:0000256" key="2">
    <source>
        <dbReference type="SAM" id="SignalP"/>
    </source>
</evidence>
<proteinExistence type="predicted"/>
<keyword evidence="1" id="KW-0472">Membrane</keyword>
<dbReference type="EMBL" id="SDMK01000001">
    <property type="protein sequence ID" value="RXS96500.1"/>
    <property type="molecule type" value="Genomic_DNA"/>
</dbReference>
<feature type="transmembrane region" description="Helical" evidence="1">
    <location>
        <begin position="183"/>
        <end position="203"/>
    </location>
</feature>
<comment type="caution">
    <text evidence="4">The sequence shown here is derived from an EMBL/GenBank/DDBJ whole genome shotgun (WGS) entry which is preliminary data.</text>
</comment>
<reference evidence="4 5" key="1">
    <citation type="journal article" date="2016" name="Int. J. Syst. Evol. Microbiol.">
        <title>Acidipila dinghuensis sp. nov., an acidobacterium isolated from forest soil.</title>
        <authorList>
            <person name="Jiang Y.W."/>
            <person name="Wang J."/>
            <person name="Chen M.H."/>
            <person name="Lv Y.Y."/>
            <person name="Qiu L.H."/>
        </authorList>
    </citation>
    <scope>NUCLEOTIDE SEQUENCE [LARGE SCALE GENOMIC DNA]</scope>
    <source>
        <strain evidence="4 5">DHOF10</strain>
    </source>
</reference>
<evidence type="ECO:0000313" key="5">
    <source>
        <dbReference type="Proteomes" id="UP000290253"/>
    </source>
</evidence>
<dbReference type="InterPro" id="IPR007621">
    <property type="entry name" value="TPM_dom"/>
</dbReference>
<dbReference type="OrthoDB" id="9810918at2"/>
<keyword evidence="5" id="KW-1185">Reference proteome</keyword>
<dbReference type="Proteomes" id="UP000290253">
    <property type="component" value="Unassembled WGS sequence"/>
</dbReference>
<name>A0A4Q1SH59_9BACT</name>
<accession>A0A4Q1SH59</accession>
<keyword evidence="1" id="KW-1133">Transmembrane helix</keyword>
<feature type="signal peptide" evidence="2">
    <location>
        <begin position="1"/>
        <end position="24"/>
    </location>
</feature>
<dbReference type="Pfam" id="PF04536">
    <property type="entry name" value="TPM_phosphatase"/>
    <property type="match status" value="1"/>
</dbReference>
<dbReference type="Gene3D" id="3.10.310.50">
    <property type="match status" value="1"/>
</dbReference>
<evidence type="ECO:0000259" key="3">
    <source>
        <dbReference type="Pfam" id="PF04536"/>
    </source>
</evidence>